<organism evidence="2 3">
    <name type="scientific">Plakobranchus ocellatus</name>
    <dbReference type="NCBI Taxonomy" id="259542"/>
    <lineage>
        <taxon>Eukaryota</taxon>
        <taxon>Metazoa</taxon>
        <taxon>Spiralia</taxon>
        <taxon>Lophotrochozoa</taxon>
        <taxon>Mollusca</taxon>
        <taxon>Gastropoda</taxon>
        <taxon>Heterobranchia</taxon>
        <taxon>Euthyneura</taxon>
        <taxon>Panpulmonata</taxon>
        <taxon>Sacoglossa</taxon>
        <taxon>Placobranchoidea</taxon>
        <taxon>Plakobranchidae</taxon>
        <taxon>Plakobranchus</taxon>
    </lineage>
</organism>
<name>A0AAV4D4B3_9GAST</name>
<proteinExistence type="predicted"/>
<dbReference type="Proteomes" id="UP000735302">
    <property type="component" value="Unassembled WGS sequence"/>
</dbReference>
<comment type="caution">
    <text evidence="2">The sequence shown here is derived from an EMBL/GenBank/DDBJ whole genome shotgun (WGS) entry which is preliminary data.</text>
</comment>
<gene>
    <name evidence="2" type="ORF">PoB_006547200</name>
</gene>
<dbReference type="EMBL" id="BLXT01007365">
    <property type="protein sequence ID" value="GFO38967.1"/>
    <property type="molecule type" value="Genomic_DNA"/>
</dbReference>
<accession>A0AAV4D4B3</accession>
<protein>
    <submittedName>
        <fullName evidence="2">Uncharacterized protein</fullName>
    </submittedName>
</protein>
<sequence length="107" mass="11980">MKRKERQSGTYYDDKGSMANSSTYLGDIGDESQLSKSYSPRYMMRANTRSYPGGMNGGFPGGGGLKALDYSYDNSSSNFDPAFYSPKSKGQADFQQSYYFYDNTRIV</sequence>
<evidence type="ECO:0000313" key="2">
    <source>
        <dbReference type="EMBL" id="GFO38967.1"/>
    </source>
</evidence>
<reference evidence="2 3" key="1">
    <citation type="journal article" date="2021" name="Elife">
        <title>Chloroplast acquisition without the gene transfer in kleptoplastic sea slugs, Plakobranchus ocellatus.</title>
        <authorList>
            <person name="Maeda T."/>
            <person name="Takahashi S."/>
            <person name="Yoshida T."/>
            <person name="Shimamura S."/>
            <person name="Takaki Y."/>
            <person name="Nagai Y."/>
            <person name="Toyoda A."/>
            <person name="Suzuki Y."/>
            <person name="Arimoto A."/>
            <person name="Ishii H."/>
            <person name="Satoh N."/>
            <person name="Nishiyama T."/>
            <person name="Hasebe M."/>
            <person name="Maruyama T."/>
            <person name="Minagawa J."/>
            <person name="Obokata J."/>
            <person name="Shigenobu S."/>
        </authorList>
    </citation>
    <scope>NUCLEOTIDE SEQUENCE [LARGE SCALE GENOMIC DNA]</scope>
</reference>
<keyword evidence="3" id="KW-1185">Reference proteome</keyword>
<dbReference type="AlphaFoldDB" id="A0AAV4D4B3"/>
<feature type="region of interest" description="Disordered" evidence="1">
    <location>
        <begin position="1"/>
        <end position="33"/>
    </location>
</feature>
<evidence type="ECO:0000256" key="1">
    <source>
        <dbReference type="SAM" id="MobiDB-lite"/>
    </source>
</evidence>
<evidence type="ECO:0000313" key="3">
    <source>
        <dbReference type="Proteomes" id="UP000735302"/>
    </source>
</evidence>